<dbReference type="KEGG" id="nah:F5544_06890"/>
<dbReference type="AlphaFoldDB" id="A0A6G9Y7Y5"/>
<evidence type="ECO:0000313" key="2">
    <source>
        <dbReference type="EMBL" id="QIS09288.1"/>
    </source>
</evidence>
<dbReference type="GO" id="GO:0005524">
    <property type="term" value="F:ATP binding"/>
    <property type="evidence" value="ECO:0007669"/>
    <property type="project" value="InterPro"/>
</dbReference>
<dbReference type="InterPro" id="IPR002543">
    <property type="entry name" value="FtsK_dom"/>
</dbReference>
<sequence length="423" mass="45422">MSILPTMLAAGAVTGLITPIALSCLKFREPDLVAVESIVAAAPVELWTAVFVLADPVQTDLMLSAVGLGSVEKGFPVLDAYAYTPHGLDVDFLMLAGQRRKDWASEDTLDAIANILGVPKVTAVVPSPGWMRLEVRVFDTLATSAALPTVVPDDVDLTAVPTGIFEDGTDWTVPVQGRHVLVGGEMGSGKTGFLGALVNGMGPAIASGRVELRVIDPKGGMGLGWLEQLCTRFECTTPELMIGLLEETVTDMQEAALGYRAAGTDKPIPTPDNPLVVTIIDEAATLAAFTDPQLMARYARAHGLLLSQGRAPLFSVIETVIDPSKDNVPQRQLLPYRIGLRMAEPTQVAMIHGHGARDRGSRCDEIPHTTPGVCYVQEDGTAGFRRARVYQVTPEDMARIAERFRPRPRPINLADFPERGRVA</sequence>
<proteinExistence type="predicted"/>
<accession>A0A6G9Y7Y5</accession>
<dbReference type="RefSeq" id="WP_167472415.1">
    <property type="nucleotide sequence ID" value="NZ_CP046172.1"/>
</dbReference>
<organism evidence="2 3">
    <name type="scientific">Nocardia arthritidis</name>
    <dbReference type="NCBI Taxonomy" id="228602"/>
    <lineage>
        <taxon>Bacteria</taxon>
        <taxon>Bacillati</taxon>
        <taxon>Actinomycetota</taxon>
        <taxon>Actinomycetes</taxon>
        <taxon>Mycobacteriales</taxon>
        <taxon>Nocardiaceae</taxon>
        <taxon>Nocardia</taxon>
    </lineage>
</organism>
<dbReference type="InterPro" id="IPR027417">
    <property type="entry name" value="P-loop_NTPase"/>
</dbReference>
<reference evidence="2 3" key="1">
    <citation type="journal article" date="2019" name="ACS Chem. Biol.">
        <title>Identification and Mobilization of a Cryptic Antibiotic Biosynthesis Gene Locus from a Human-Pathogenic Nocardia Isolate.</title>
        <authorList>
            <person name="Herisse M."/>
            <person name="Ishida K."/>
            <person name="Porter J.L."/>
            <person name="Howden B."/>
            <person name="Hertweck C."/>
            <person name="Stinear T.P."/>
            <person name="Pidot S.J."/>
        </authorList>
    </citation>
    <scope>NUCLEOTIDE SEQUENCE [LARGE SCALE GENOMIC DNA]</scope>
    <source>
        <strain evidence="2 3">AUSMDU00012717</strain>
    </source>
</reference>
<feature type="domain" description="FtsK" evidence="1">
    <location>
        <begin position="178"/>
        <end position="265"/>
    </location>
</feature>
<protein>
    <recommendedName>
        <fullName evidence="1">FtsK domain-containing protein</fullName>
    </recommendedName>
</protein>
<dbReference type="Proteomes" id="UP000503540">
    <property type="component" value="Chromosome"/>
</dbReference>
<dbReference type="Gene3D" id="3.40.50.300">
    <property type="entry name" value="P-loop containing nucleotide triphosphate hydrolases"/>
    <property type="match status" value="1"/>
</dbReference>
<name>A0A6G9Y7Y5_9NOCA</name>
<dbReference type="Pfam" id="PF01580">
    <property type="entry name" value="FtsK_SpoIIIE"/>
    <property type="match status" value="1"/>
</dbReference>
<dbReference type="SUPFAM" id="SSF52540">
    <property type="entry name" value="P-loop containing nucleoside triphosphate hydrolases"/>
    <property type="match status" value="1"/>
</dbReference>
<gene>
    <name evidence="2" type="ORF">F5544_06890</name>
</gene>
<keyword evidence="3" id="KW-1185">Reference proteome</keyword>
<dbReference type="EMBL" id="CP046172">
    <property type="protein sequence ID" value="QIS09288.1"/>
    <property type="molecule type" value="Genomic_DNA"/>
</dbReference>
<evidence type="ECO:0000259" key="1">
    <source>
        <dbReference type="Pfam" id="PF01580"/>
    </source>
</evidence>
<dbReference type="GO" id="GO:0003677">
    <property type="term" value="F:DNA binding"/>
    <property type="evidence" value="ECO:0007669"/>
    <property type="project" value="InterPro"/>
</dbReference>
<evidence type="ECO:0000313" key="3">
    <source>
        <dbReference type="Proteomes" id="UP000503540"/>
    </source>
</evidence>